<protein>
    <recommendedName>
        <fullName evidence="1">Peptidyl-prolyl cis-trans isomerase</fullName>
        <shortName evidence="1">PPIase</shortName>
        <ecNumber evidence="1">5.2.1.8</ecNumber>
    </recommendedName>
</protein>
<dbReference type="GO" id="GO:0003755">
    <property type="term" value="F:peptidyl-prolyl cis-trans isomerase activity"/>
    <property type="evidence" value="ECO:0007669"/>
    <property type="project" value="UniProtKB-UniRule"/>
</dbReference>
<dbReference type="PANTHER" id="PTHR11071:SF561">
    <property type="entry name" value="PEPTIDYL-PROLYL CIS-TRANS ISOMERASE D-RELATED"/>
    <property type="match status" value="1"/>
</dbReference>
<evidence type="ECO:0000313" key="4">
    <source>
        <dbReference type="Proteomes" id="UP000283543"/>
    </source>
</evidence>
<organism evidence="3 4">
    <name type="scientific">Aphanomyces astaci</name>
    <name type="common">Crayfish plague agent</name>
    <dbReference type="NCBI Taxonomy" id="112090"/>
    <lineage>
        <taxon>Eukaryota</taxon>
        <taxon>Sar</taxon>
        <taxon>Stramenopiles</taxon>
        <taxon>Oomycota</taxon>
        <taxon>Saprolegniomycetes</taxon>
        <taxon>Saprolegniales</taxon>
        <taxon>Verrucalvaceae</taxon>
        <taxon>Aphanomyces</taxon>
    </lineage>
</organism>
<dbReference type="Proteomes" id="UP000283543">
    <property type="component" value="Unassembled WGS sequence"/>
</dbReference>
<dbReference type="Gene3D" id="2.40.100.10">
    <property type="entry name" value="Cyclophilin-like"/>
    <property type="match status" value="1"/>
</dbReference>
<dbReference type="GO" id="GO:0006457">
    <property type="term" value="P:protein folding"/>
    <property type="evidence" value="ECO:0007669"/>
    <property type="project" value="TreeGrafter"/>
</dbReference>
<dbReference type="EMBL" id="QUTB01005712">
    <property type="protein sequence ID" value="RHY53841.1"/>
    <property type="molecule type" value="Genomic_DNA"/>
</dbReference>
<feature type="domain" description="PPIase cyclophilin-type" evidence="2">
    <location>
        <begin position="47"/>
        <end position="193"/>
    </location>
</feature>
<keyword evidence="1" id="KW-0413">Isomerase</keyword>
<dbReference type="PRINTS" id="PR00153">
    <property type="entry name" value="CSAPPISMRASE"/>
</dbReference>
<comment type="caution">
    <text evidence="3">The sequence shown here is derived from an EMBL/GenBank/DDBJ whole genome shotgun (WGS) entry which is preliminary data.</text>
</comment>
<accession>A0A3R7DHA5</accession>
<keyword evidence="1" id="KW-0697">Rotamase</keyword>
<gene>
    <name evidence="3" type="ORF">DYB34_002243</name>
</gene>
<evidence type="ECO:0000256" key="1">
    <source>
        <dbReference type="RuleBase" id="RU363019"/>
    </source>
</evidence>
<dbReference type="EC" id="5.2.1.8" evidence="1"/>
<dbReference type="PROSITE" id="PS50072">
    <property type="entry name" value="CSA_PPIASE_2"/>
    <property type="match status" value="1"/>
</dbReference>
<dbReference type="PANTHER" id="PTHR11071">
    <property type="entry name" value="PEPTIDYL-PROLYL CIS-TRANS ISOMERASE"/>
    <property type="match status" value="1"/>
</dbReference>
<comment type="similarity">
    <text evidence="1">Belongs to the cyclophilin-type PPIase family.</text>
</comment>
<dbReference type="AlphaFoldDB" id="A0A3R7DHA5"/>
<evidence type="ECO:0000259" key="2">
    <source>
        <dbReference type="PROSITE" id="PS50072"/>
    </source>
</evidence>
<dbReference type="InterPro" id="IPR002130">
    <property type="entry name" value="Cyclophilin-type_PPIase_dom"/>
</dbReference>
<reference evidence="3 4" key="1">
    <citation type="submission" date="2018-08" db="EMBL/GenBank/DDBJ databases">
        <title>Aphanomyces genome sequencing and annotation.</title>
        <authorList>
            <person name="Minardi D."/>
            <person name="Oidtmann B."/>
            <person name="Van Der Giezen M."/>
            <person name="Studholme D.J."/>
        </authorList>
    </citation>
    <scope>NUCLEOTIDE SEQUENCE [LARGE SCALE GENOMIC DNA]</scope>
    <source>
        <strain evidence="3 4">Si</strain>
    </source>
</reference>
<name>A0A3R7DHA5_APHAT</name>
<sequence length="195" mass="21296">MAEVGNLVASYRYTGRESLLFEKLEAKYCPKPQNLPPLTNASHVKVYFDIALHATVSRVVMRLLHDVVPMTAENFRCLCTGEKASQCKCGAYITKGDGTGGCSIYHGTPNANAWGYFKDESFLPHDRVGLLSMANKGPNTNGSQCLNLNGKHVVFGEVIQGMDVIRRIEILPTDPSNDRPLPGHDATIVDCGQLS</sequence>
<dbReference type="VEuPathDB" id="FungiDB:H257_01158"/>
<evidence type="ECO:0000313" key="3">
    <source>
        <dbReference type="EMBL" id="RHY53841.1"/>
    </source>
</evidence>
<comment type="catalytic activity">
    <reaction evidence="1">
        <text>[protein]-peptidylproline (omega=180) = [protein]-peptidylproline (omega=0)</text>
        <dbReference type="Rhea" id="RHEA:16237"/>
        <dbReference type="Rhea" id="RHEA-COMP:10747"/>
        <dbReference type="Rhea" id="RHEA-COMP:10748"/>
        <dbReference type="ChEBI" id="CHEBI:83833"/>
        <dbReference type="ChEBI" id="CHEBI:83834"/>
        <dbReference type="EC" id="5.2.1.8"/>
    </reaction>
</comment>
<comment type="function">
    <text evidence="1">PPIases accelerate the folding of proteins. It catalyzes the cis-trans isomerization of proline imidic peptide bonds in oligopeptides.</text>
</comment>
<dbReference type="SUPFAM" id="SSF50891">
    <property type="entry name" value="Cyclophilin-like"/>
    <property type="match status" value="1"/>
</dbReference>
<proteinExistence type="inferred from homology"/>
<dbReference type="GO" id="GO:0005739">
    <property type="term" value="C:mitochondrion"/>
    <property type="evidence" value="ECO:0007669"/>
    <property type="project" value="TreeGrafter"/>
</dbReference>
<dbReference type="Pfam" id="PF00160">
    <property type="entry name" value="Pro_isomerase"/>
    <property type="match status" value="1"/>
</dbReference>
<dbReference type="GO" id="GO:0016018">
    <property type="term" value="F:cyclosporin A binding"/>
    <property type="evidence" value="ECO:0007669"/>
    <property type="project" value="TreeGrafter"/>
</dbReference>
<dbReference type="InterPro" id="IPR029000">
    <property type="entry name" value="Cyclophilin-like_dom_sf"/>
</dbReference>